<comment type="caution">
    <text evidence="1">The sequence shown here is derived from an EMBL/GenBank/DDBJ whole genome shotgun (WGS) entry which is preliminary data.</text>
</comment>
<organism evidence="1 2">
    <name type="scientific">Candidatus Staskawiczbacteria bacterium RIFOXYB1_FULL_37_44</name>
    <dbReference type="NCBI Taxonomy" id="1802223"/>
    <lineage>
        <taxon>Bacteria</taxon>
        <taxon>Candidatus Staskawicziibacteriota</taxon>
    </lineage>
</organism>
<name>A0A1G2IXK4_9BACT</name>
<evidence type="ECO:0000313" key="1">
    <source>
        <dbReference type="EMBL" id="OGZ79566.1"/>
    </source>
</evidence>
<accession>A0A1G2IXK4</accession>
<proteinExistence type="predicted"/>
<gene>
    <name evidence="1" type="ORF">A2358_01220</name>
</gene>
<dbReference type="AlphaFoldDB" id="A0A1G2IXK4"/>
<sequence>MKKNKIINIITNKKAHKKICGILTSDSKNIPAINDIQRKNSILDEVIDEAINFLQVLVHLCRRHKGGYQQPEKSLLPSVIYFYIP</sequence>
<reference evidence="1 2" key="1">
    <citation type="journal article" date="2016" name="Nat. Commun.">
        <title>Thousands of microbial genomes shed light on interconnected biogeochemical processes in an aquifer system.</title>
        <authorList>
            <person name="Anantharaman K."/>
            <person name="Brown C.T."/>
            <person name="Hug L.A."/>
            <person name="Sharon I."/>
            <person name="Castelle C.J."/>
            <person name="Probst A.J."/>
            <person name="Thomas B.C."/>
            <person name="Singh A."/>
            <person name="Wilkins M.J."/>
            <person name="Karaoz U."/>
            <person name="Brodie E.L."/>
            <person name="Williams K.H."/>
            <person name="Hubbard S.S."/>
            <person name="Banfield J.F."/>
        </authorList>
    </citation>
    <scope>NUCLEOTIDE SEQUENCE [LARGE SCALE GENOMIC DNA]</scope>
</reference>
<dbReference type="EMBL" id="MHPJ01000001">
    <property type="protein sequence ID" value="OGZ79566.1"/>
    <property type="molecule type" value="Genomic_DNA"/>
</dbReference>
<evidence type="ECO:0000313" key="2">
    <source>
        <dbReference type="Proteomes" id="UP000178650"/>
    </source>
</evidence>
<dbReference type="Proteomes" id="UP000178650">
    <property type="component" value="Unassembled WGS sequence"/>
</dbReference>
<protein>
    <submittedName>
        <fullName evidence="1">Uncharacterized protein</fullName>
    </submittedName>
</protein>